<evidence type="ECO:0000313" key="1">
    <source>
        <dbReference type="EMBL" id="CAG1856064.1"/>
    </source>
</evidence>
<accession>A0A804JTU7</accession>
<name>A0A804JTU7_MUSAM</name>
<sequence>MIALPVYKGFLCNFLYASVDWVNPSLEQQQAMQDKQVSIHIQVSKRCNSVYHK</sequence>
<dbReference type="EMBL" id="HG996473">
    <property type="protein sequence ID" value="CAG1856064.1"/>
    <property type="molecule type" value="Genomic_DNA"/>
</dbReference>
<evidence type="ECO:0000313" key="2">
    <source>
        <dbReference type="EnsemblPlants" id="Ma07_p09100.1"/>
    </source>
</evidence>
<proteinExistence type="predicted"/>
<dbReference type="Proteomes" id="UP000012960">
    <property type="component" value="Unplaced"/>
</dbReference>
<keyword evidence="3" id="KW-1185">Reference proteome</keyword>
<reference evidence="1" key="1">
    <citation type="submission" date="2021-03" db="EMBL/GenBank/DDBJ databases">
        <authorList>
            <consortium name="Genoscope - CEA"/>
            <person name="William W."/>
        </authorList>
    </citation>
    <scope>NUCLEOTIDE SEQUENCE</scope>
    <source>
        <strain evidence="1">Doubled-haploid Pahang</strain>
    </source>
</reference>
<gene>
    <name evidence="1" type="ORF">GSMUA_45740.1</name>
</gene>
<reference evidence="2" key="2">
    <citation type="submission" date="2021-05" db="UniProtKB">
        <authorList>
            <consortium name="EnsemblPlants"/>
        </authorList>
    </citation>
    <scope>IDENTIFICATION</scope>
    <source>
        <strain evidence="2">subsp. malaccensis</strain>
    </source>
</reference>
<dbReference type="AlphaFoldDB" id="A0A804JTU7"/>
<organism evidence="2 3">
    <name type="scientific">Musa acuminata subsp. malaccensis</name>
    <name type="common">Wild banana</name>
    <name type="synonym">Musa malaccensis</name>
    <dbReference type="NCBI Taxonomy" id="214687"/>
    <lineage>
        <taxon>Eukaryota</taxon>
        <taxon>Viridiplantae</taxon>
        <taxon>Streptophyta</taxon>
        <taxon>Embryophyta</taxon>
        <taxon>Tracheophyta</taxon>
        <taxon>Spermatophyta</taxon>
        <taxon>Magnoliopsida</taxon>
        <taxon>Liliopsida</taxon>
        <taxon>Zingiberales</taxon>
        <taxon>Musaceae</taxon>
        <taxon>Musa</taxon>
    </lineage>
</organism>
<evidence type="ECO:0000313" key="3">
    <source>
        <dbReference type="Proteomes" id="UP000012960"/>
    </source>
</evidence>
<dbReference type="EnsemblPlants" id="Ma07_t09100.1">
    <property type="protein sequence ID" value="Ma07_p09100.1"/>
    <property type="gene ID" value="Ma07_g09100"/>
</dbReference>
<dbReference type="InParanoid" id="A0A804JTU7"/>
<protein>
    <submittedName>
        <fullName evidence="1">(wild Malaysian banana) hypothetical protein</fullName>
    </submittedName>
</protein>
<dbReference type="Gramene" id="Ma07_t09100.1">
    <property type="protein sequence ID" value="Ma07_p09100.1"/>
    <property type="gene ID" value="Ma07_g09100"/>
</dbReference>